<comment type="caution">
    <text evidence="1">The sequence shown here is derived from an EMBL/GenBank/DDBJ whole genome shotgun (WGS) entry which is preliminary data.</text>
</comment>
<dbReference type="AlphaFoldDB" id="A0A9W6J1A0"/>
<dbReference type="EMBL" id="BSFI01000007">
    <property type="protein sequence ID" value="GLK67878.1"/>
    <property type="molecule type" value="Genomic_DNA"/>
</dbReference>
<dbReference type="Proteomes" id="UP001143372">
    <property type="component" value="Unassembled WGS sequence"/>
</dbReference>
<evidence type="ECO:0000313" key="2">
    <source>
        <dbReference type="Proteomes" id="UP001143372"/>
    </source>
</evidence>
<dbReference type="RefSeq" id="WP_271168122.1">
    <property type="nucleotide sequence ID" value="NZ_BSFI01000007.1"/>
</dbReference>
<proteinExistence type="predicted"/>
<name>A0A9W6J1A0_9HYPH</name>
<accession>A0A9W6J1A0</accession>
<protein>
    <submittedName>
        <fullName evidence="1">Uncharacterized protein</fullName>
    </submittedName>
</protein>
<keyword evidence="2" id="KW-1185">Reference proteome</keyword>
<sequence length="51" mass="5342">MIVALSEILSLAARLRSALSALAAEMLAGEGLTQDERDALLHQVASNAPRP</sequence>
<reference evidence="1" key="2">
    <citation type="submission" date="2023-01" db="EMBL/GenBank/DDBJ databases">
        <authorList>
            <person name="Sun Q."/>
            <person name="Evtushenko L."/>
        </authorList>
    </citation>
    <scope>NUCLEOTIDE SEQUENCE</scope>
    <source>
        <strain evidence="1">VKM B-2347</strain>
    </source>
</reference>
<reference evidence="1" key="1">
    <citation type="journal article" date="2014" name="Int. J. Syst. Evol. Microbiol.">
        <title>Complete genome sequence of Corynebacterium casei LMG S-19264T (=DSM 44701T), isolated from a smear-ripened cheese.</title>
        <authorList>
            <consortium name="US DOE Joint Genome Institute (JGI-PGF)"/>
            <person name="Walter F."/>
            <person name="Albersmeier A."/>
            <person name="Kalinowski J."/>
            <person name="Ruckert C."/>
        </authorList>
    </citation>
    <scope>NUCLEOTIDE SEQUENCE</scope>
    <source>
        <strain evidence="1">VKM B-2347</strain>
    </source>
</reference>
<evidence type="ECO:0000313" key="1">
    <source>
        <dbReference type="EMBL" id="GLK67878.1"/>
    </source>
</evidence>
<organism evidence="1 2">
    <name type="scientific">Hansschlegelia plantiphila</name>
    <dbReference type="NCBI Taxonomy" id="374655"/>
    <lineage>
        <taxon>Bacteria</taxon>
        <taxon>Pseudomonadati</taxon>
        <taxon>Pseudomonadota</taxon>
        <taxon>Alphaproteobacteria</taxon>
        <taxon>Hyphomicrobiales</taxon>
        <taxon>Methylopilaceae</taxon>
        <taxon>Hansschlegelia</taxon>
    </lineage>
</organism>
<gene>
    <name evidence="1" type="ORF">GCM10008179_15160</name>
</gene>